<comment type="similarity">
    <text evidence="2">Belongs to the class-II pyridoxal-phosphate-dependent aminotransferase family.</text>
</comment>
<dbReference type="CDD" id="cd06454">
    <property type="entry name" value="KBL_like"/>
    <property type="match status" value="1"/>
</dbReference>
<dbReference type="Pfam" id="PF00155">
    <property type="entry name" value="Aminotran_1_2"/>
    <property type="match status" value="1"/>
</dbReference>
<dbReference type="GO" id="GO:0008890">
    <property type="term" value="F:glycine C-acetyltransferase activity"/>
    <property type="evidence" value="ECO:0007669"/>
    <property type="project" value="InterPro"/>
</dbReference>
<dbReference type="InterPro" id="IPR011282">
    <property type="entry name" value="2am3keto_CoA_ligase"/>
</dbReference>
<dbReference type="Gene3D" id="3.40.640.10">
    <property type="entry name" value="Type I PLP-dependent aspartate aminotransferase-like (Major domain)"/>
    <property type="match status" value="1"/>
</dbReference>
<dbReference type="PANTHER" id="PTHR13693">
    <property type="entry name" value="CLASS II AMINOTRANSFERASE/8-AMINO-7-OXONONANOATE SYNTHASE"/>
    <property type="match status" value="1"/>
</dbReference>
<dbReference type="EMBL" id="HBIZ01014604">
    <property type="protein sequence ID" value="CAE0756360.1"/>
    <property type="molecule type" value="Transcribed_RNA"/>
</dbReference>
<dbReference type="GO" id="GO:0030170">
    <property type="term" value="F:pyridoxal phosphate binding"/>
    <property type="evidence" value="ECO:0007669"/>
    <property type="project" value="InterPro"/>
</dbReference>
<reference evidence="8" key="1">
    <citation type="submission" date="2021-01" db="EMBL/GenBank/DDBJ databases">
        <authorList>
            <person name="Corre E."/>
            <person name="Pelletier E."/>
            <person name="Niang G."/>
            <person name="Scheremetjew M."/>
            <person name="Finn R."/>
            <person name="Kale V."/>
            <person name="Holt S."/>
            <person name="Cochrane G."/>
            <person name="Meng A."/>
            <person name="Brown T."/>
            <person name="Cohen L."/>
        </authorList>
    </citation>
    <scope>NUCLEOTIDE SEQUENCE</scope>
    <source>
        <strain evidence="8">CCMP645</strain>
    </source>
</reference>
<accession>A0A7S4B703</accession>
<protein>
    <recommendedName>
        <fullName evidence="7">Aminotransferase class I/classII large domain-containing protein</fullName>
    </recommendedName>
</protein>
<dbReference type="InterPro" id="IPR015422">
    <property type="entry name" value="PyrdxlP-dep_Trfase_small"/>
</dbReference>
<evidence type="ECO:0000256" key="5">
    <source>
        <dbReference type="ARBA" id="ARBA00023315"/>
    </source>
</evidence>
<evidence type="ECO:0000256" key="6">
    <source>
        <dbReference type="SAM" id="MobiDB-lite"/>
    </source>
</evidence>
<dbReference type="SUPFAM" id="SSF53383">
    <property type="entry name" value="PLP-dependent transferases"/>
    <property type="match status" value="1"/>
</dbReference>
<proteinExistence type="inferred from homology"/>
<dbReference type="Gene3D" id="3.90.1150.10">
    <property type="entry name" value="Aspartate Aminotransferase, domain 1"/>
    <property type="match status" value="1"/>
</dbReference>
<dbReference type="InterPro" id="IPR050087">
    <property type="entry name" value="AON_synthase_class-II"/>
</dbReference>
<keyword evidence="5" id="KW-0012">Acyltransferase</keyword>
<name>A0A7S4B703_CHRCT</name>
<dbReference type="GO" id="GO:0006567">
    <property type="term" value="P:L-threonine catabolic process"/>
    <property type="evidence" value="ECO:0007669"/>
    <property type="project" value="InterPro"/>
</dbReference>
<evidence type="ECO:0000256" key="1">
    <source>
        <dbReference type="ARBA" id="ARBA00001933"/>
    </source>
</evidence>
<dbReference type="GO" id="GO:0005739">
    <property type="term" value="C:mitochondrion"/>
    <property type="evidence" value="ECO:0007669"/>
    <property type="project" value="TreeGrafter"/>
</dbReference>
<evidence type="ECO:0000256" key="4">
    <source>
        <dbReference type="ARBA" id="ARBA00022898"/>
    </source>
</evidence>
<dbReference type="InterPro" id="IPR015421">
    <property type="entry name" value="PyrdxlP-dep_Trfase_major"/>
</dbReference>
<organism evidence="8">
    <name type="scientific">Chrysotila carterae</name>
    <name type="common">Marine alga</name>
    <name type="synonym">Syracosphaera carterae</name>
    <dbReference type="NCBI Taxonomy" id="13221"/>
    <lineage>
        <taxon>Eukaryota</taxon>
        <taxon>Haptista</taxon>
        <taxon>Haptophyta</taxon>
        <taxon>Prymnesiophyceae</taxon>
        <taxon>Isochrysidales</taxon>
        <taxon>Isochrysidaceae</taxon>
        <taxon>Chrysotila</taxon>
    </lineage>
</organism>
<gene>
    <name evidence="8" type="ORF">PCAR00345_LOCUS8954</name>
</gene>
<dbReference type="FunFam" id="3.40.640.10:FF:000006">
    <property type="entry name" value="5-aminolevulinate synthase, mitochondrial"/>
    <property type="match status" value="1"/>
</dbReference>
<evidence type="ECO:0000256" key="3">
    <source>
        <dbReference type="ARBA" id="ARBA00022679"/>
    </source>
</evidence>
<dbReference type="InterPro" id="IPR015424">
    <property type="entry name" value="PyrdxlP-dep_Trfase"/>
</dbReference>
<dbReference type="NCBIfam" id="NF005394">
    <property type="entry name" value="PRK06939.1"/>
    <property type="match status" value="1"/>
</dbReference>
<feature type="region of interest" description="Disordered" evidence="6">
    <location>
        <begin position="29"/>
        <end position="66"/>
    </location>
</feature>
<evidence type="ECO:0000313" key="8">
    <source>
        <dbReference type="EMBL" id="CAE0756360.1"/>
    </source>
</evidence>
<dbReference type="HAMAP" id="MF_00985">
    <property type="entry name" value="2am3keto_CoA_ligase"/>
    <property type="match status" value="1"/>
</dbReference>
<dbReference type="InterPro" id="IPR004839">
    <property type="entry name" value="Aminotransferase_I/II_large"/>
</dbReference>
<evidence type="ECO:0000256" key="2">
    <source>
        <dbReference type="ARBA" id="ARBA00008392"/>
    </source>
</evidence>
<comment type="cofactor">
    <cofactor evidence="1">
        <name>pyridoxal 5'-phosphate</name>
        <dbReference type="ChEBI" id="CHEBI:597326"/>
    </cofactor>
</comment>
<dbReference type="AlphaFoldDB" id="A0A7S4B703"/>
<evidence type="ECO:0000259" key="7">
    <source>
        <dbReference type="Pfam" id="PF00155"/>
    </source>
</evidence>
<dbReference type="PANTHER" id="PTHR13693:SF102">
    <property type="entry name" value="2-AMINO-3-KETOBUTYRATE COENZYME A LIGASE, MITOCHONDRIAL"/>
    <property type="match status" value="1"/>
</dbReference>
<dbReference type="NCBIfam" id="TIGR01822">
    <property type="entry name" value="2am3keto_CoA"/>
    <property type="match status" value="1"/>
</dbReference>
<keyword evidence="3" id="KW-0808">Transferase</keyword>
<keyword evidence="4" id="KW-0663">Pyridoxal phosphate</keyword>
<sequence length="462" mass="50246">MKQHMTRMPRGSHCKFSFVRRAAAWTPSLHQQATTTTHHVRSVHESRKSQQPTRSRWLSTAQAETSAPSFTARLGSELAQMESEGTYKRERVITSPMQPAVSVQGSDAPVLNFCANNYLGLSNHPRLVAAAKETLDSHGLGLSSVRFICGTQDIHKQLEAAISSFSHTEDTILYPSCFDANAGLFEVILGPEDAVLSDSNNHASIIDGIRLCKAKRVRYAHCDMAELESALRASASARTRLIATDGVFSMDGDVAPLHRIVELARRYDAQVFVDDCHATGFFGPTGRGTPEHFNLMHEVDIVNSTLGKALGGATGGYTTGRKEVISLLRQRARPYLFSNSIAPAVVGASLEVFRMLLEGSLPVRQLQDKAKAFRASLTQAGFTVTGAENHPIVPVMLGDARLATEFADELLLMGIYVIGFSYPVVPKGQARIRTQLSAAHSDEDIARAVDAFVKVGKKMGVV</sequence>
<feature type="domain" description="Aminotransferase class I/classII large" evidence="7">
    <location>
        <begin position="109"/>
        <end position="452"/>
    </location>
</feature>
<feature type="compositionally biased region" description="Polar residues" evidence="6">
    <location>
        <begin position="49"/>
        <end position="66"/>
    </location>
</feature>